<feature type="compositionally biased region" description="Polar residues" evidence="1">
    <location>
        <begin position="245"/>
        <end position="257"/>
    </location>
</feature>
<sequence length="333" mass="36939">MDKPGHIPSPSESGSRSTSTSAELDHTQFTHQKPTSELGLRSFSSQENGKSPSDAAESHKPPVIDYQSLPSPPDYGLDLVDDLFGQSVTQAYDISCLRQTWREQMYGMEVANNTRRGWTPSPARRAYAELMEREKRLDELGTDEELSDEEDVSKNGGKHEGSDRSGKVESHNDVNEANQSRNTDVRCENEGPDSVVNTERRSGQSNFSPPLPLTDNHAGCSCKTRPQASVLCRLEDSGQPVAGKQGSSIINLMSTPSPARRHSAPKPTTILKRRRECEESDYQTPLYELEERGRKRFREASVPSQISVDQTSVPNREISILCFSSKLGNRQSS</sequence>
<dbReference type="Proteomes" id="UP001219355">
    <property type="component" value="Chromosome 4"/>
</dbReference>
<feature type="region of interest" description="Disordered" evidence="1">
    <location>
        <begin position="138"/>
        <end position="220"/>
    </location>
</feature>
<evidence type="ECO:0000256" key="1">
    <source>
        <dbReference type="SAM" id="MobiDB-lite"/>
    </source>
</evidence>
<feature type="region of interest" description="Disordered" evidence="1">
    <location>
        <begin position="1"/>
        <end position="76"/>
    </location>
</feature>
<dbReference type="EMBL" id="CP120630">
    <property type="protein sequence ID" value="WEW60527.1"/>
    <property type="molecule type" value="Genomic_DNA"/>
</dbReference>
<evidence type="ECO:0000313" key="3">
    <source>
        <dbReference type="Proteomes" id="UP001219355"/>
    </source>
</evidence>
<feature type="compositionally biased region" description="Acidic residues" evidence="1">
    <location>
        <begin position="140"/>
        <end position="151"/>
    </location>
</feature>
<feature type="region of interest" description="Disordered" evidence="1">
    <location>
        <begin position="238"/>
        <end position="277"/>
    </location>
</feature>
<name>A0AAF0DKX9_9EURO</name>
<feature type="compositionally biased region" description="Low complexity" evidence="1">
    <location>
        <begin position="8"/>
        <end position="21"/>
    </location>
</feature>
<keyword evidence="3" id="KW-1185">Reference proteome</keyword>
<evidence type="ECO:0000313" key="2">
    <source>
        <dbReference type="EMBL" id="WEW60527.1"/>
    </source>
</evidence>
<dbReference type="AlphaFoldDB" id="A0AAF0DKX9"/>
<protein>
    <submittedName>
        <fullName evidence="2">Uncharacterized protein</fullName>
    </submittedName>
</protein>
<reference evidence="2" key="1">
    <citation type="submission" date="2023-03" db="EMBL/GenBank/DDBJ databases">
        <title>Emydomyces testavorans Genome Sequence.</title>
        <authorList>
            <person name="Hoyer L."/>
        </authorList>
    </citation>
    <scope>NUCLEOTIDE SEQUENCE</scope>
    <source>
        <strain evidence="2">16-2883</strain>
    </source>
</reference>
<feature type="compositionally biased region" description="Polar residues" evidence="1">
    <location>
        <begin position="42"/>
        <end position="51"/>
    </location>
</feature>
<organism evidence="2 3">
    <name type="scientific">Emydomyces testavorans</name>
    <dbReference type="NCBI Taxonomy" id="2070801"/>
    <lineage>
        <taxon>Eukaryota</taxon>
        <taxon>Fungi</taxon>
        <taxon>Dikarya</taxon>
        <taxon>Ascomycota</taxon>
        <taxon>Pezizomycotina</taxon>
        <taxon>Eurotiomycetes</taxon>
        <taxon>Eurotiomycetidae</taxon>
        <taxon>Onygenales</taxon>
        <taxon>Nannizziopsiaceae</taxon>
        <taxon>Emydomyces</taxon>
    </lineage>
</organism>
<accession>A0AAF0DKX9</accession>
<gene>
    <name evidence="2" type="ORF">PRK78_006014</name>
</gene>
<feature type="compositionally biased region" description="Basic and acidic residues" evidence="1">
    <location>
        <begin position="157"/>
        <end position="174"/>
    </location>
</feature>
<proteinExistence type="predicted"/>